<evidence type="ECO:0000256" key="15">
    <source>
        <dbReference type="ARBA" id="ARBA00023004"/>
    </source>
</evidence>
<keyword evidence="14 20" id="KW-0239">DNA-directed DNA polymerase</keyword>
<comment type="similarity">
    <text evidence="3 20">Belongs to the DNA polymerase type-B family.</text>
</comment>
<dbReference type="Pfam" id="PF00136">
    <property type="entry name" value="DNA_pol_B"/>
    <property type="match status" value="1"/>
</dbReference>
<organism evidence="27 28">
    <name type="scientific">Mycoemilia scoparia</name>
    <dbReference type="NCBI Taxonomy" id="417184"/>
    <lineage>
        <taxon>Eukaryota</taxon>
        <taxon>Fungi</taxon>
        <taxon>Fungi incertae sedis</taxon>
        <taxon>Zoopagomycota</taxon>
        <taxon>Kickxellomycotina</taxon>
        <taxon>Kickxellomycetes</taxon>
        <taxon>Kickxellales</taxon>
        <taxon>Kickxellaceae</taxon>
        <taxon>Mycoemilia</taxon>
    </lineage>
</organism>
<comment type="catalytic activity">
    <reaction evidence="19 20">
        <text>DNA(n) + a 2'-deoxyribonucleoside 5'-triphosphate = DNA(n+1) + diphosphate</text>
        <dbReference type="Rhea" id="RHEA:22508"/>
        <dbReference type="Rhea" id="RHEA-COMP:17339"/>
        <dbReference type="Rhea" id="RHEA-COMP:17340"/>
        <dbReference type="ChEBI" id="CHEBI:33019"/>
        <dbReference type="ChEBI" id="CHEBI:61560"/>
        <dbReference type="ChEBI" id="CHEBI:173112"/>
        <dbReference type="EC" id="2.7.7.7"/>
    </reaction>
</comment>
<comment type="caution">
    <text evidence="27">The sequence shown here is derived from an EMBL/GenBank/DDBJ whole genome shotgun (WGS) entry which is preliminary data.</text>
</comment>
<feature type="domain" description="C4-type zinc-finger of DNA polymerase delta" evidence="25">
    <location>
        <begin position="1156"/>
        <end position="1229"/>
    </location>
</feature>
<dbReference type="PANTHER" id="PTHR10322">
    <property type="entry name" value="DNA POLYMERASE CATALYTIC SUBUNIT"/>
    <property type="match status" value="1"/>
</dbReference>
<dbReference type="PANTHER" id="PTHR10322:SF23">
    <property type="entry name" value="DNA POLYMERASE DELTA CATALYTIC SUBUNIT"/>
    <property type="match status" value="1"/>
</dbReference>
<keyword evidence="16 20" id="KW-0411">Iron-sulfur</keyword>
<dbReference type="Gene3D" id="3.30.342.10">
    <property type="entry name" value="DNA Polymerase, chain B, domain 1"/>
    <property type="match status" value="1"/>
</dbReference>
<dbReference type="Gene3D" id="3.30.420.10">
    <property type="entry name" value="Ribonuclease H-like superfamily/Ribonuclease H"/>
    <property type="match status" value="1"/>
</dbReference>
<evidence type="ECO:0000259" key="23">
    <source>
        <dbReference type="Pfam" id="PF00136"/>
    </source>
</evidence>
<evidence type="ECO:0000256" key="13">
    <source>
        <dbReference type="ARBA" id="ARBA00022839"/>
    </source>
</evidence>
<dbReference type="InterPro" id="IPR043502">
    <property type="entry name" value="DNA/RNA_pol_sf"/>
</dbReference>
<dbReference type="GO" id="GO:0003677">
    <property type="term" value="F:DNA binding"/>
    <property type="evidence" value="ECO:0007669"/>
    <property type="project" value="UniProtKB-KW"/>
</dbReference>
<keyword evidence="28" id="KW-1185">Reference proteome</keyword>
<gene>
    <name evidence="27" type="primary">POL3</name>
    <name evidence="27" type="ORF">H4219_002887</name>
</gene>
<dbReference type="SUPFAM" id="SSF53098">
    <property type="entry name" value="Ribonuclease H-like"/>
    <property type="match status" value="1"/>
</dbReference>
<dbReference type="PRINTS" id="PR00106">
    <property type="entry name" value="DNAPOLB"/>
</dbReference>
<dbReference type="FunFam" id="3.30.420.10:FF:000351">
    <property type="entry name" value="DNA polymerase"/>
    <property type="match status" value="1"/>
</dbReference>
<dbReference type="InterPro" id="IPR036397">
    <property type="entry name" value="RNaseH_sf"/>
</dbReference>
<evidence type="ECO:0000259" key="24">
    <source>
        <dbReference type="Pfam" id="PF03104"/>
    </source>
</evidence>
<dbReference type="EC" id="2.7.7.7" evidence="20"/>
<keyword evidence="21" id="KW-0175">Coiled coil</keyword>
<dbReference type="GO" id="GO:0008270">
    <property type="term" value="F:zinc ion binding"/>
    <property type="evidence" value="ECO:0007669"/>
    <property type="project" value="UniProtKB-KW"/>
</dbReference>
<keyword evidence="8" id="KW-0540">Nuclease</keyword>
<sequence>MVEKRKAADNVSSTEAASKGSKLENKSSSSGAANGASKRIKAHGVQKGAVQSFFAPRKSSAKSDSKPKDEKPKVQIKTENPESSEIKPKPLDDDKDSQNGKIFENTDKKDKVHVATEQKAQKQSPQSSMDIEEDGGEEEKSATKGEGSNGIYIKPEPGIEKATTVKAESTIKNFPKVEIRAPVKPSIKDEKVAPPTPKKIINRASMLKREKSSFQEELEEMEARVPEAKAAKELWSRNPIPDFDPEKDPLIFQQMEIDEYVDISSNSLAVRLYGVTQNGNSVTCFVHGFYPYFYVPAPPQFDEDRIPELIKVLNAQIASENRARGERSAVVNITIVMKESIYGYHGGKKLPFFKIEMRGPSLISIGRSVFTEKGVDVPGVGHYVSQAFESNIEYTLRFMIDHKVVGANWVELPAGKYSKRLNTTSRAQIEVQVYHKDLISHDPATQEWSHVAPLRILSFDIECAGRKGIFPEPKVDPVIQIANMVTIHGSNKPFIRNIFTLNTCAPIIGSQILSYSTEQELLRGWKEFLLMVDPDIVIGYNTTNFDFPYLIERAEALGVNDFPYLGRLSHVKSVLKESRFSSKAYGTREDKVLNMEGRVQFDILQAMRRDYKLRSFSLNAVSAHFLGEQKEDVPHSIITDLQNGTDETRRRLAVYCLKDAYLPQRLADKLMLLVNYMEMARVTGVPFNYLLSRGQQIKVVSQLYRKAIEQDLVIPVMERGAAGGSDEQYEGATVIEPKRGFYNVPIATLDFASLYPSIMMAHNLCYTTLLTKQIAEQLKLVKEVDYEVTPAGDMFVKAERRKGLLPQVLQELLSARKKAKADMKKETDPFKVQVLNGRQLALKISANSVYGFTGATVGRLPCLQISASVTAYGREMIEATKKTVENHYCKANGYEHDAEVIYGDTDSVMVRFGTPILEESMKLGTEAAGFVSNIFVKPIKLEFEKVYFPYLLINKKRYAGLYWTRPEKYDKLDTKGLETVRRDNCPLVPTVVETCLRKMLIDNDVDGAVKYAKETIANLLQNKVDLSQLIITKQLSRTDYSNKQAHVELAERMRRRDAGSAPQLGDRVPYVIIKAARGTPAYERAEDPIYVLENNIPIDTHHYLSNQLTNPLQRIFEPILGNKIESLFAGDHTRSIQMNAPTKGGLMNFVVKTKTCLGCKTPLPKASQDQPVCKHCKPKLPQIYLRNKDTMNAFESQFAKLWTQCQRCQGSLHNDVICGNRDCPIFYMRKKVQKDCNEQAQVMERFDCSW</sequence>
<reference evidence="27" key="1">
    <citation type="submission" date="2022-07" db="EMBL/GenBank/DDBJ databases">
        <title>Phylogenomic reconstructions and comparative analyses of Kickxellomycotina fungi.</title>
        <authorList>
            <person name="Reynolds N.K."/>
            <person name="Stajich J.E."/>
            <person name="Barry K."/>
            <person name="Grigoriev I.V."/>
            <person name="Crous P."/>
            <person name="Smith M.E."/>
        </authorList>
    </citation>
    <scope>NUCLEOTIDE SEQUENCE</scope>
    <source>
        <strain evidence="27">NBRC 100468</strain>
    </source>
</reference>
<evidence type="ECO:0000256" key="14">
    <source>
        <dbReference type="ARBA" id="ARBA00022932"/>
    </source>
</evidence>
<dbReference type="Gene3D" id="1.10.132.60">
    <property type="entry name" value="DNA polymerase family B, C-terminal domain"/>
    <property type="match status" value="1"/>
</dbReference>
<dbReference type="GO" id="GO:0008296">
    <property type="term" value="F:3'-5'-DNA exonuclease activity"/>
    <property type="evidence" value="ECO:0007669"/>
    <property type="project" value="TreeGrafter"/>
</dbReference>
<dbReference type="AlphaFoldDB" id="A0A9W8DTT3"/>
<dbReference type="InterPro" id="IPR006172">
    <property type="entry name" value="DNA-dir_DNA_pol_B"/>
</dbReference>
<evidence type="ECO:0000256" key="10">
    <source>
        <dbReference type="ARBA" id="ARBA00022771"/>
    </source>
</evidence>
<dbReference type="CDD" id="cd05533">
    <property type="entry name" value="POLBc_delta"/>
    <property type="match status" value="1"/>
</dbReference>
<comment type="cofactor">
    <cofactor evidence="1 20">
        <name>[4Fe-4S] cluster</name>
        <dbReference type="ChEBI" id="CHEBI:49883"/>
    </cofactor>
</comment>
<evidence type="ECO:0000256" key="3">
    <source>
        <dbReference type="ARBA" id="ARBA00005755"/>
    </source>
</evidence>
<evidence type="ECO:0000256" key="22">
    <source>
        <dbReference type="SAM" id="MobiDB-lite"/>
    </source>
</evidence>
<keyword evidence="13" id="KW-0269">Exonuclease</keyword>
<evidence type="ECO:0000256" key="12">
    <source>
        <dbReference type="ARBA" id="ARBA00022833"/>
    </source>
</evidence>
<comment type="subcellular location">
    <subcellularLocation>
        <location evidence="2 20">Nucleus</location>
    </subcellularLocation>
</comment>
<evidence type="ECO:0000256" key="4">
    <source>
        <dbReference type="ARBA" id="ARBA00022485"/>
    </source>
</evidence>
<keyword evidence="9 20" id="KW-0479">Metal-binding</keyword>
<evidence type="ECO:0000259" key="25">
    <source>
        <dbReference type="Pfam" id="PF14260"/>
    </source>
</evidence>
<evidence type="ECO:0000256" key="7">
    <source>
        <dbReference type="ARBA" id="ARBA00022705"/>
    </source>
</evidence>
<evidence type="ECO:0000256" key="21">
    <source>
        <dbReference type="SAM" id="Coils"/>
    </source>
</evidence>
<feature type="compositionally biased region" description="Basic and acidic residues" evidence="22">
    <location>
        <begin position="84"/>
        <end position="120"/>
    </location>
</feature>
<dbReference type="GO" id="GO:0051539">
    <property type="term" value="F:4 iron, 4 sulfur cluster binding"/>
    <property type="evidence" value="ECO:0007669"/>
    <property type="project" value="UniProtKB-KW"/>
</dbReference>
<dbReference type="InterPro" id="IPR050240">
    <property type="entry name" value="DNA_pol_type-B"/>
</dbReference>
<dbReference type="InterPro" id="IPR023211">
    <property type="entry name" value="DNA_pol_palm_dom_sf"/>
</dbReference>
<dbReference type="EMBL" id="JANBPU010000056">
    <property type="protein sequence ID" value="KAJ1917999.1"/>
    <property type="molecule type" value="Genomic_DNA"/>
</dbReference>
<evidence type="ECO:0000256" key="9">
    <source>
        <dbReference type="ARBA" id="ARBA00022723"/>
    </source>
</evidence>
<evidence type="ECO:0000256" key="2">
    <source>
        <dbReference type="ARBA" id="ARBA00004123"/>
    </source>
</evidence>
<keyword evidence="4 20" id="KW-0004">4Fe-4S</keyword>
<keyword evidence="15 20" id="KW-0408">Iron</keyword>
<evidence type="ECO:0000256" key="16">
    <source>
        <dbReference type="ARBA" id="ARBA00023014"/>
    </source>
</evidence>
<dbReference type="InterPro" id="IPR042087">
    <property type="entry name" value="DNA_pol_B_thumb"/>
</dbReference>
<keyword evidence="18 20" id="KW-0539">Nucleus</keyword>
<keyword evidence="12 20" id="KW-0862">Zinc</keyword>
<evidence type="ECO:0000256" key="8">
    <source>
        <dbReference type="ARBA" id="ARBA00022722"/>
    </source>
</evidence>
<evidence type="ECO:0000313" key="28">
    <source>
        <dbReference type="Proteomes" id="UP001150538"/>
    </source>
</evidence>
<feature type="domain" description="DNA-directed DNA polymerase family B exonuclease" evidence="24">
    <location>
        <begin position="386"/>
        <end position="621"/>
    </location>
</feature>
<proteinExistence type="inferred from homology"/>
<dbReference type="GO" id="GO:0003887">
    <property type="term" value="F:DNA-directed DNA polymerase activity"/>
    <property type="evidence" value="ECO:0007669"/>
    <property type="project" value="UniProtKB-KW"/>
</dbReference>
<dbReference type="Gene3D" id="3.90.1600.10">
    <property type="entry name" value="Palm domain of DNA polymerase"/>
    <property type="match status" value="1"/>
</dbReference>
<dbReference type="InterPro" id="IPR025687">
    <property type="entry name" value="Znf-C4pol"/>
</dbReference>
<keyword evidence="5 20" id="KW-0808">Transferase</keyword>
<evidence type="ECO:0000256" key="11">
    <source>
        <dbReference type="ARBA" id="ARBA00022801"/>
    </source>
</evidence>
<dbReference type="GO" id="GO:0006297">
    <property type="term" value="P:nucleotide-excision repair, DNA gap filling"/>
    <property type="evidence" value="ECO:0007669"/>
    <property type="project" value="TreeGrafter"/>
</dbReference>
<evidence type="ECO:0000256" key="5">
    <source>
        <dbReference type="ARBA" id="ARBA00022679"/>
    </source>
</evidence>
<dbReference type="CDD" id="cd05777">
    <property type="entry name" value="DNA_polB_delta_exo"/>
    <property type="match status" value="1"/>
</dbReference>
<evidence type="ECO:0000259" key="26">
    <source>
        <dbReference type="Pfam" id="PF24055"/>
    </source>
</evidence>
<dbReference type="NCBIfam" id="TIGR00592">
    <property type="entry name" value="pol2"/>
    <property type="match status" value="1"/>
</dbReference>
<evidence type="ECO:0000256" key="19">
    <source>
        <dbReference type="ARBA" id="ARBA00049244"/>
    </source>
</evidence>
<evidence type="ECO:0000256" key="20">
    <source>
        <dbReference type="RuleBase" id="RU000442"/>
    </source>
</evidence>
<dbReference type="SUPFAM" id="SSF56672">
    <property type="entry name" value="DNA/RNA polymerases"/>
    <property type="match status" value="1"/>
</dbReference>
<evidence type="ECO:0000313" key="27">
    <source>
        <dbReference type="EMBL" id="KAJ1917999.1"/>
    </source>
</evidence>
<feature type="compositionally biased region" description="Low complexity" evidence="22">
    <location>
        <begin position="26"/>
        <end position="37"/>
    </location>
</feature>
<keyword evidence="17 20" id="KW-0238">DNA-binding</keyword>
<dbReference type="OrthoDB" id="2414538at2759"/>
<evidence type="ECO:0000256" key="6">
    <source>
        <dbReference type="ARBA" id="ARBA00022695"/>
    </source>
</evidence>
<feature type="domain" description="DNA polymerase delta/zeta catalytic subunit N-terminal" evidence="26">
    <location>
        <begin position="288"/>
        <end position="363"/>
    </location>
</feature>
<dbReference type="Gene3D" id="1.10.287.690">
    <property type="entry name" value="Helix hairpin bin"/>
    <property type="match status" value="1"/>
</dbReference>
<dbReference type="FunFam" id="1.10.132.60:FF:000001">
    <property type="entry name" value="DNA polymerase"/>
    <property type="match status" value="1"/>
</dbReference>
<keyword evidence="6 20" id="KW-0548">Nucleotidyltransferase</keyword>
<dbReference type="GO" id="GO:0000166">
    <property type="term" value="F:nucleotide binding"/>
    <property type="evidence" value="ECO:0007669"/>
    <property type="project" value="InterPro"/>
</dbReference>
<dbReference type="InterPro" id="IPR012337">
    <property type="entry name" value="RNaseH-like_sf"/>
</dbReference>
<dbReference type="Pfam" id="PF03104">
    <property type="entry name" value="DNA_pol_B_exo1"/>
    <property type="match status" value="1"/>
</dbReference>
<dbReference type="Proteomes" id="UP001150538">
    <property type="component" value="Unassembled WGS sequence"/>
</dbReference>
<dbReference type="GO" id="GO:0045004">
    <property type="term" value="P:DNA replication proofreading"/>
    <property type="evidence" value="ECO:0007669"/>
    <property type="project" value="TreeGrafter"/>
</dbReference>
<feature type="region of interest" description="Disordered" evidence="22">
    <location>
        <begin position="1"/>
        <end position="167"/>
    </location>
</feature>
<dbReference type="InterPro" id="IPR017964">
    <property type="entry name" value="DNA-dir_DNA_pol_B_CS"/>
</dbReference>
<dbReference type="PROSITE" id="PS00116">
    <property type="entry name" value="DNA_POLYMERASE_B"/>
    <property type="match status" value="1"/>
</dbReference>
<dbReference type="InterPro" id="IPR006133">
    <property type="entry name" value="DNA-dir_DNA_pol_B_exonuc"/>
</dbReference>
<keyword evidence="7 20" id="KW-0235">DNA replication</keyword>
<evidence type="ECO:0000256" key="1">
    <source>
        <dbReference type="ARBA" id="ARBA00001966"/>
    </source>
</evidence>
<feature type="coiled-coil region" evidence="21">
    <location>
        <begin position="204"/>
        <end position="238"/>
    </location>
</feature>
<dbReference type="Pfam" id="PF24055">
    <property type="entry name" value="POL3_N"/>
    <property type="match status" value="1"/>
</dbReference>
<dbReference type="InterPro" id="IPR006134">
    <property type="entry name" value="DNA-dir_DNA_pol_B_multi_dom"/>
</dbReference>
<feature type="domain" description="DNA-directed DNA polymerase family B multifunctional" evidence="23">
    <location>
        <begin position="685"/>
        <end position="1119"/>
    </location>
</feature>
<dbReference type="InterPro" id="IPR056435">
    <property type="entry name" value="DPOD/Z_N"/>
</dbReference>
<dbReference type="Pfam" id="PF14260">
    <property type="entry name" value="zf-C4pol"/>
    <property type="match status" value="1"/>
</dbReference>
<evidence type="ECO:0000256" key="18">
    <source>
        <dbReference type="ARBA" id="ARBA00023242"/>
    </source>
</evidence>
<dbReference type="FunFam" id="1.10.287.690:FF:000001">
    <property type="entry name" value="DNA polymerase"/>
    <property type="match status" value="1"/>
</dbReference>
<keyword evidence="11" id="KW-0378">Hydrolase</keyword>
<evidence type="ECO:0000256" key="17">
    <source>
        <dbReference type="ARBA" id="ARBA00023125"/>
    </source>
</evidence>
<accession>A0A9W8DTT3</accession>
<dbReference type="SMART" id="SM00486">
    <property type="entry name" value="POLBc"/>
    <property type="match status" value="1"/>
</dbReference>
<name>A0A9W8DTT3_9FUNG</name>
<protein>
    <recommendedName>
        <fullName evidence="20">DNA polymerase</fullName>
        <ecNumber evidence="20">2.7.7.7</ecNumber>
    </recommendedName>
</protein>
<dbReference type="GO" id="GO:0043625">
    <property type="term" value="C:delta DNA polymerase complex"/>
    <property type="evidence" value="ECO:0007669"/>
    <property type="project" value="UniProtKB-ARBA"/>
</dbReference>
<dbReference type="GO" id="GO:0006287">
    <property type="term" value="P:base-excision repair, gap-filling"/>
    <property type="evidence" value="ECO:0007669"/>
    <property type="project" value="TreeGrafter"/>
</dbReference>
<keyword evidence="10 20" id="KW-0863">Zinc-finger</keyword>
<feature type="compositionally biased region" description="Basic and acidic residues" evidence="22">
    <location>
        <begin position="61"/>
        <end position="73"/>
    </location>
</feature>